<evidence type="ECO:0000259" key="4">
    <source>
        <dbReference type="PROSITE" id="PS51733"/>
    </source>
</evidence>
<feature type="domain" description="BPL/LPL catalytic" evidence="4">
    <location>
        <begin position="6"/>
        <end position="202"/>
    </location>
</feature>
<dbReference type="EMBL" id="NGFO01000014">
    <property type="protein sequence ID" value="OUC78212.1"/>
    <property type="molecule type" value="Genomic_DNA"/>
</dbReference>
<protein>
    <recommendedName>
        <fullName evidence="3">biotin--[biotin carboxyl-carrier protein] ligase</fullName>
        <ecNumber evidence="3">6.3.4.15</ecNumber>
    </recommendedName>
</protein>
<dbReference type="Gene3D" id="2.30.30.100">
    <property type="match status" value="1"/>
</dbReference>
<dbReference type="PANTHER" id="PTHR12835:SF5">
    <property type="entry name" value="BIOTIN--PROTEIN LIGASE"/>
    <property type="match status" value="1"/>
</dbReference>
<evidence type="ECO:0000256" key="3">
    <source>
        <dbReference type="ARBA" id="ARBA00024227"/>
    </source>
</evidence>
<dbReference type="InterPro" id="IPR004408">
    <property type="entry name" value="Biotin_CoA_COase_ligase"/>
</dbReference>
<name>A0A243Q957_9ACTN</name>
<reference evidence="5 6" key="1">
    <citation type="submission" date="2017-05" db="EMBL/GenBank/DDBJ databases">
        <title>Biotechnological potential of actinobacteria isolated from South African environments.</title>
        <authorList>
            <person name="Le Roes-Hill M."/>
            <person name="Prins A."/>
            <person name="Durrell K.A."/>
        </authorList>
    </citation>
    <scope>NUCLEOTIDE SEQUENCE [LARGE SCALE GENOMIC DNA]</scope>
    <source>
        <strain evidence="5">BS2</strain>
    </source>
</reference>
<dbReference type="AlphaFoldDB" id="A0A243Q957"/>
<keyword evidence="1 5" id="KW-0436">Ligase</keyword>
<dbReference type="RefSeq" id="WP_086535812.1">
    <property type="nucleotide sequence ID" value="NZ_NGFO01000014.1"/>
</dbReference>
<dbReference type="PROSITE" id="PS51733">
    <property type="entry name" value="BPL_LPL_CATALYTIC"/>
    <property type="match status" value="1"/>
</dbReference>
<dbReference type="CDD" id="cd16442">
    <property type="entry name" value="BPL"/>
    <property type="match status" value="1"/>
</dbReference>
<accession>A0A243Q957</accession>
<evidence type="ECO:0000313" key="5">
    <source>
        <dbReference type="EMBL" id="OUC78212.1"/>
    </source>
</evidence>
<dbReference type="SUPFAM" id="SSF55681">
    <property type="entry name" value="Class II aaRS and biotin synthetases"/>
    <property type="match status" value="1"/>
</dbReference>
<dbReference type="PANTHER" id="PTHR12835">
    <property type="entry name" value="BIOTIN PROTEIN LIGASE"/>
    <property type="match status" value="1"/>
</dbReference>
<dbReference type="Pfam" id="PF03099">
    <property type="entry name" value="BPL_LplA_LipB"/>
    <property type="match status" value="1"/>
</dbReference>
<comment type="caution">
    <text evidence="5">The sequence shown here is derived from an EMBL/GenBank/DDBJ whole genome shotgun (WGS) entry which is preliminary data.</text>
</comment>
<dbReference type="InterPro" id="IPR003142">
    <property type="entry name" value="BPL_C"/>
</dbReference>
<evidence type="ECO:0000256" key="1">
    <source>
        <dbReference type="ARBA" id="ARBA00022598"/>
    </source>
</evidence>
<dbReference type="Pfam" id="PF02237">
    <property type="entry name" value="BPL_C"/>
    <property type="match status" value="1"/>
</dbReference>
<dbReference type="GO" id="GO:0005737">
    <property type="term" value="C:cytoplasm"/>
    <property type="evidence" value="ECO:0007669"/>
    <property type="project" value="TreeGrafter"/>
</dbReference>
<sequence>MSLDADLLRTRLAGTRWDRIEVVEATGSTNADLVSRATTESVGGESIGGTVRITTDQTAGRGRHARTWTAPAGTQLAMSAAIDVGDHTEDLGWLSLLAGLAAVQGVEDAMGVRPTLKWPNDVLIDGKKVAGILSEYTRTEHGPSGPGGVAVIGTGLNTTMAAEQLPVPTATSLGLATGRDVPLTDLAASYLRALSDLLDLWPHDLDGLAARYRDSSDTIGRRVRLVLPGDRELVGTATGVDHSGRIVVDVDGEQVVAAAGDVTHLRPE</sequence>
<dbReference type="NCBIfam" id="TIGR00121">
    <property type="entry name" value="birA_ligase"/>
    <property type="match status" value="1"/>
</dbReference>
<dbReference type="Proteomes" id="UP000194632">
    <property type="component" value="Unassembled WGS sequence"/>
</dbReference>
<dbReference type="EC" id="6.3.4.15" evidence="3"/>
<dbReference type="Gene3D" id="3.30.930.10">
    <property type="entry name" value="Bira Bifunctional Protein, Domain 2"/>
    <property type="match status" value="1"/>
</dbReference>
<dbReference type="InterPro" id="IPR004143">
    <property type="entry name" value="BPL_LPL_catalytic"/>
</dbReference>
<dbReference type="STRING" id="417102.CA982_13370"/>
<gene>
    <name evidence="5" type="ORF">CA982_13370</name>
</gene>
<dbReference type="OrthoDB" id="9807064at2"/>
<keyword evidence="6" id="KW-1185">Reference proteome</keyword>
<organism evidence="5 6">
    <name type="scientific">Gordonia lacunae</name>
    <dbReference type="NCBI Taxonomy" id="417102"/>
    <lineage>
        <taxon>Bacteria</taxon>
        <taxon>Bacillati</taxon>
        <taxon>Actinomycetota</taxon>
        <taxon>Actinomycetes</taxon>
        <taxon>Mycobacteriales</taxon>
        <taxon>Gordoniaceae</taxon>
        <taxon>Gordonia</taxon>
    </lineage>
</organism>
<proteinExistence type="predicted"/>
<keyword evidence="2" id="KW-0092">Biotin</keyword>
<evidence type="ECO:0000256" key="2">
    <source>
        <dbReference type="ARBA" id="ARBA00023267"/>
    </source>
</evidence>
<dbReference type="InterPro" id="IPR045864">
    <property type="entry name" value="aa-tRNA-synth_II/BPL/LPL"/>
</dbReference>
<dbReference type="GO" id="GO:0004077">
    <property type="term" value="F:biotin--[biotin carboxyl-carrier protein] ligase activity"/>
    <property type="evidence" value="ECO:0007669"/>
    <property type="project" value="UniProtKB-EC"/>
</dbReference>
<evidence type="ECO:0000313" key="6">
    <source>
        <dbReference type="Proteomes" id="UP000194632"/>
    </source>
</evidence>